<name>A0A0E9W659_ANGAN</name>
<evidence type="ECO:0000313" key="1">
    <source>
        <dbReference type="EMBL" id="JAH85085.1"/>
    </source>
</evidence>
<organism evidence="1">
    <name type="scientific">Anguilla anguilla</name>
    <name type="common">European freshwater eel</name>
    <name type="synonym">Muraena anguilla</name>
    <dbReference type="NCBI Taxonomy" id="7936"/>
    <lineage>
        <taxon>Eukaryota</taxon>
        <taxon>Metazoa</taxon>
        <taxon>Chordata</taxon>
        <taxon>Craniata</taxon>
        <taxon>Vertebrata</taxon>
        <taxon>Euteleostomi</taxon>
        <taxon>Actinopterygii</taxon>
        <taxon>Neopterygii</taxon>
        <taxon>Teleostei</taxon>
        <taxon>Anguilliformes</taxon>
        <taxon>Anguillidae</taxon>
        <taxon>Anguilla</taxon>
    </lineage>
</organism>
<sequence length="49" mass="5558">MARGSMKICKLQSFSSVKQKCFSSPARNVYLSSFYLHLIDEIICRVLTG</sequence>
<reference evidence="1" key="2">
    <citation type="journal article" date="2015" name="Fish Shellfish Immunol.">
        <title>Early steps in the European eel (Anguilla anguilla)-Vibrio vulnificus interaction in the gills: Role of the RtxA13 toxin.</title>
        <authorList>
            <person name="Callol A."/>
            <person name="Pajuelo D."/>
            <person name="Ebbesson L."/>
            <person name="Teles M."/>
            <person name="MacKenzie S."/>
            <person name="Amaro C."/>
        </authorList>
    </citation>
    <scope>NUCLEOTIDE SEQUENCE</scope>
</reference>
<proteinExistence type="predicted"/>
<dbReference type="AlphaFoldDB" id="A0A0E9W659"/>
<protein>
    <submittedName>
        <fullName evidence="1">Uncharacterized protein</fullName>
    </submittedName>
</protein>
<accession>A0A0E9W659</accession>
<reference evidence="1" key="1">
    <citation type="submission" date="2014-11" db="EMBL/GenBank/DDBJ databases">
        <authorList>
            <person name="Amaro Gonzalez C."/>
        </authorList>
    </citation>
    <scope>NUCLEOTIDE SEQUENCE</scope>
</reference>
<dbReference type="EMBL" id="GBXM01023492">
    <property type="protein sequence ID" value="JAH85085.1"/>
    <property type="molecule type" value="Transcribed_RNA"/>
</dbReference>